<dbReference type="EC" id="2.7.13.3" evidence="2"/>
<accession>A0ABU4HQN8</accession>
<evidence type="ECO:0000256" key="9">
    <source>
        <dbReference type="SAM" id="Phobius"/>
    </source>
</evidence>
<keyword evidence="7" id="KW-0067">ATP-binding</keyword>
<comment type="caution">
    <text evidence="12">The sequence shown here is derived from an EMBL/GenBank/DDBJ whole genome shotgun (WGS) entry which is preliminary data.</text>
</comment>
<keyword evidence="5" id="KW-0547">Nucleotide-binding</keyword>
<evidence type="ECO:0000256" key="6">
    <source>
        <dbReference type="ARBA" id="ARBA00022777"/>
    </source>
</evidence>
<dbReference type="PANTHER" id="PTHR24421">
    <property type="entry name" value="NITRATE/NITRITE SENSOR PROTEIN NARX-RELATED"/>
    <property type="match status" value="1"/>
</dbReference>
<keyword evidence="6 12" id="KW-0418">Kinase</keyword>
<keyword evidence="3" id="KW-0597">Phosphoprotein</keyword>
<evidence type="ECO:0000259" key="10">
    <source>
        <dbReference type="Pfam" id="PF07730"/>
    </source>
</evidence>
<keyword evidence="4" id="KW-0808">Transferase</keyword>
<evidence type="ECO:0000256" key="8">
    <source>
        <dbReference type="ARBA" id="ARBA00023012"/>
    </source>
</evidence>
<dbReference type="EMBL" id="JAWSTH010000037">
    <property type="protein sequence ID" value="MDW5595618.1"/>
    <property type="molecule type" value="Genomic_DNA"/>
</dbReference>
<dbReference type="Gene3D" id="1.20.5.1930">
    <property type="match status" value="1"/>
</dbReference>
<dbReference type="RefSeq" id="WP_318597954.1">
    <property type="nucleotide sequence ID" value="NZ_JAWSTH010000037.1"/>
</dbReference>
<evidence type="ECO:0000256" key="2">
    <source>
        <dbReference type="ARBA" id="ARBA00012438"/>
    </source>
</evidence>
<dbReference type="InterPro" id="IPR011712">
    <property type="entry name" value="Sig_transdc_His_kin_sub3_dim/P"/>
</dbReference>
<feature type="transmembrane region" description="Helical" evidence="9">
    <location>
        <begin position="12"/>
        <end position="35"/>
    </location>
</feature>
<keyword evidence="8" id="KW-0902">Two-component regulatory system</keyword>
<feature type="non-terminal residue" evidence="12">
    <location>
        <position position="262"/>
    </location>
</feature>
<dbReference type="Proteomes" id="UP001284601">
    <property type="component" value="Unassembled WGS sequence"/>
</dbReference>
<comment type="catalytic activity">
    <reaction evidence="1">
        <text>ATP + protein L-histidine = ADP + protein N-phospho-L-histidine.</text>
        <dbReference type="EC" id="2.7.13.3"/>
    </reaction>
</comment>
<gene>
    <name evidence="12" type="ORF">R7226_14810</name>
</gene>
<feature type="domain" description="DUF7134" evidence="11">
    <location>
        <begin position="14"/>
        <end position="153"/>
    </location>
</feature>
<evidence type="ECO:0000256" key="5">
    <source>
        <dbReference type="ARBA" id="ARBA00022741"/>
    </source>
</evidence>
<protein>
    <recommendedName>
        <fullName evidence="2">histidine kinase</fullName>
        <ecNumber evidence="2">2.7.13.3</ecNumber>
    </recommendedName>
</protein>
<sequence>MRRLLGSRLEIAFTVGLLAWAIVEALLIPSAWPAWERLTFALLATLPLALRHRHPFLVLAWASAVLVLDGLLTFLPYQAVTPLPGMGVGLYAVAAYGRPRRRAVAVVALALVVMPPLFALSEQEVTATLHDVIVFVVMLLLALSAGWAVRTRREEAERAAALATSSGAAHEQRLRHDVETERRRIARELHAIVTRDLAAIARLARDARAQLGADEQRALAALGAIARTTTAALDELRRLLQVLRAEGSAVSGPAAVAAAAPP</sequence>
<keyword evidence="9" id="KW-1133">Transmembrane helix</keyword>
<proteinExistence type="predicted"/>
<evidence type="ECO:0000256" key="1">
    <source>
        <dbReference type="ARBA" id="ARBA00000085"/>
    </source>
</evidence>
<evidence type="ECO:0000256" key="4">
    <source>
        <dbReference type="ARBA" id="ARBA00022679"/>
    </source>
</evidence>
<evidence type="ECO:0000313" key="13">
    <source>
        <dbReference type="Proteomes" id="UP001284601"/>
    </source>
</evidence>
<dbReference type="GO" id="GO:0016301">
    <property type="term" value="F:kinase activity"/>
    <property type="evidence" value="ECO:0007669"/>
    <property type="project" value="UniProtKB-KW"/>
</dbReference>
<evidence type="ECO:0000256" key="3">
    <source>
        <dbReference type="ARBA" id="ARBA00022553"/>
    </source>
</evidence>
<dbReference type="PANTHER" id="PTHR24421:SF10">
    <property type="entry name" value="NITRATE_NITRITE SENSOR PROTEIN NARQ"/>
    <property type="match status" value="1"/>
</dbReference>
<dbReference type="Pfam" id="PF23539">
    <property type="entry name" value="DUF7134"/>
    <property type="match status" value="1"/>
</dbReference>
<evidence type="ECO:0000256" key="7">
    <source>
        <dbReference type="ARBA" id="ARBA00022840"/>
    </source>
</evidence>
<dbReference type="InterPro" id="IPR050482">
    <property type="entry name" value="Sensor_HK_TwoCompSys"/>
</dbReference>
<dbReference type="Pfam" id="PF07730">
    <property type="entry name" value="HisKA_3"/>
    <property type="match status" value="1"/>
</dbReference>
<organism evidence="12 13">
    <name type="scientific">Conexibacter stalactiti</name>
    <dbReference type="NCBI Taxonomy" id="1940611"/>
    <lineage>
        <taxon>Bacteria</taxon>
        <taxon>Bacillati</taxon>
        <taxon>Actinomycetota</taxon>
        <taxon>Thermoleophilia</taxon>
        <taxon>Solirubrobacterales</taxon>
        <taxon>Conexibacteraceae</taxon>
        <taxon>Conexibacter</taxon>
    </lineage>
</organism>
<feature type="domain" description="Signal transduction histidine kinase subgroup 3 dimerisation and phosphoacceptor" evidence="10">
    <location>
        <begin position="181"/>
        <end position="246"/>
    </location>
</feature>
<evidence type="ECO:0000259" key="11">
    <source>
        <dbReference type="Pfam" id="PF23539"/>
    </source>
</evidence>
<reference evidence="13" key="1">
    <citation type="submission" date="2023-07" db="EMBL/GenBank/DDBJ databases">
        <title>Conexibacter stalactiti sp. nov., isolated from stalactites in a lava cave and emended description of the genus Conexibacter.</title>
        <authorList>
            <person name="Lee S.D."/>
        </authorList>
    </citation>
    <scope>NUCLEOTIDE SEQUENCE [LARGE SCALE GENOMIC DNA]</scope>
    <source>
        <strain evidence="13">KCTC 39840</strain>
    </source>
</reference>
<feature type="transmembrane region" description="Helical" evidence="9">
    <location>
        <begin position="103"/>
        <end position="120"/>
    </location>
</feature>
<evidence type="ECO:0000313" key="12">
    <source>
        <dbReference type="EMBL" id="MDW5595618.1"/>
    </source>
</evidence>
<keyword evidence="9" id="KW-0472">Membrane</keyword>
<name>A0ABU4HQN8_9ACTN</name>
<dbReference type="InterPro" id="IPR055558">
    <property type="entry name" value="DUF7134"/>
</dbReference>
<feature type="transmembrane region" description="Helical" evidence="9">
    <location>
        <begin position="132"/>
        <end position="149"/>
    </location>
</feature>
<keyword evidence="9" id="KW-0812">Transmembrane</keyword>
<keyword evidence="13" id="KW-1185">Reference proteome</keyword>